<keyword evidence="12" id="KW-1185">Reference proteome</keyword>
<evidence type="ECO:0000313" key="11">
    <source>
        <dbReference type="EMBL" id="KOB66781.1"/>
    </source>
</evidence>
<proteinExistence type="inferred from homology"/>
<evidence type="ECO:0000256" key="6">
    <source>
        <dbReference type="ARBA" id="ARBA00022989"/>
    </source>
</evidence>
<dbReference type="GO" id="GO:0005506">
    <property type="term" value="F:iron ion binding"/>
    <property type="evidence" value="ECO:0007669"/>
    <property type="project" value="TreeGrafter"/>
</dbReference>
<evidence type="ECO:0000313" key="12">
    <source>
        <dbReference type="Proteomes" id="UP000037510"/>
    </source>
</evidence>
<evidence type="ECO:0000256" key="8">
    <source>
        <dbReference type="ARBA" id="ARBA00023098"/>
    </source>
</evidence>
<keyword evidence="4" id="KW-0812">Transmembrane</keyword>
<accession>A0A0L7KUP3</accession>
<comment type="similarity">
    <text evidence="2">Belongs to the fatty acid desaturase type 1 family.</text>
</comment>
<protein>
    <submittedName>
        <fullName evidence="11">Acyl-CoA desaturase BmorQPVE1</fullName>
    </submittedName>
</protein>
<keyword evidence="9" id="KW-0472">Membrane</keyword>
<reference evidence="11 12" key="1">
    <citation type="journal article" date="2015" name="Genome Biol. Evol.">
        <title>The genome of winter moth (Operophtera brumata) provides a genomic perspective on sexual dimorphism and phenology.</title>
        <authorList>
            <person name="Derks M.F."/>
            <person name="Smit S."/>
            <person name="Salis L."/>
            <person name="Schijlen E."/>
            <person name="Bossers A."/>
            <person name="Mateman C."/>
            <person name="Pijl A.S."/>
            <person name="de Ridder D."/>
            <person name="Groenen M.A."/>
            <person name="Visser M.E."/>
            <person name="Megens H.J."/>
        </authorList>
    </citation>
    <scope>NUCLEOTIDE SEQUENCE [LARGE SCALE GENOMIC DNA]</scope>
    <source>
        <strain evidence="11">WM2013NL</strain>
        <tissue evidence="11">Head and thorax</tissue>
    </source>
</reference>
<gene>
    <name evidence="11" type="ORF">OBRU01_07614</name>
</gene>
<evidence type="ECO:0000256" key="10">
    <source>
        <dbReference type="ARBA" id="ARBA00023160"/>
    </source>
</evidence>
<feature type="non-terminal residue" evidence="11">
    <location>
        <position position="1"/>
    </location>
</feature>
<dbReference type="PANTHER" id="PTHR11351">
    <property type="entry name" value="ACYL-COA DESATURASE"/>
    <property type="match status" value="1"/>
</dbReference>
<name>A0A0L7KUP3_OPEBR</name>
<evidence type="ECO:0000256" key="5">
    <source>
        <dbReference type="ARBA" id="ARBA00022832"/>
    </source>
</evidence>
<feature type="non-terminal residue" evidence="11">
    <location>
        <position position="91"/>
    </location>
</feature>
<keyword evidence="5" id="KW-0276">Fatty acid metabolism</keyword>
<dbReference type="PANTHER" id="PTHR11351:SF92">
    <property type="entry name" value="ACYL-COA DESATURASE 2-LIKE PROTEIN"/>
    <property type="match status" value="1"/>
</dbReference>
<organism evidence="11 12">
    <name type="scientific">Operophtera brumata</name>
    <name type="common">Winter moth</name>
    <name type="synonym">Phalaena brumata</name>
    <dbReference type="NCBI Taxonomy" id="104452"/>
    <lineage>
        <taxon>Eukaryota</taxon>
        <taxon>Metazoa</taxon>
        <taxon>Ecdysozoa</taxon>
        <taxon>Arthropoda</taxon>
        <taxon>Hexapoda</taxon>
        <taxon>Insecta</taxon>
        <taxon>Pterygota</taxon>
        <taxon>Neoptera</taxon>
        <taxon>Endopterygota</taxon>
        <taxon>Lepidoptera</taxon>
        <taxon>Glossata</taxon>
        <taxon>Ditrysia</taxon>
        <taxon>Geometroidea</taxon>
        <taxon>Geometridae</taxon>
        <taxon>Larentiinae</taxon>
        <taxon>Operophtera</taxon>
    </lineage>
</organism>
<dbReference type="GO" id="GO:0006636">
    <property type="term" value="P:unsaturated fatty acid biosynthetic process"/>
    <property type="evidence" value="ECO:0007669"/>
    <property type="project" value="TreeGrafter"/>
</dbReference>
<dbReference type="STRING" id="104452.A0A0L7KUP3"/>
<keyword evidence="6" id="KW-1133">Transmembrane helix</keyword>
<evidence type="ECO:0000256" key="9">
    <source>
        <dbReference type="ARBA" id="ARBA00023136"/>
    </source>
</evidence>
<dbReference type="GO" id="GO:0005789">
    <property type="term" value="C:endoplasmic reticulum membrane"/>
    <property type="evidence" value="ECO:0007669"/>
    <property type="project" value="TreeGrafter"/>
</dbReference>
<dbReference type="InterPro" id="IPR015876">
    <property type="entry name" value="Acyl-CoA_DS"/>
</dbReference>
<keyword evidence="7" id="KW-0560">Oxidoreductase</keyword>
<dbReference type="GO" id="GO:0004768">
    <property type="term" value="F:stearoyl-CoA 9-desaturase activity"/>
    <property type="evidence" value="ECO:0007669"/>
    <property type="project" value="TreeGrafter"/>
</dbReference>
<keyword evidence="8" id="KW-0443">Lipid metabolism</keyword>
<dbReference type="EMBL" id="JTDY01005652">
    <property type="protein sequence ID" value="KOB66781.1"/>
    <property type="molecule type" value="Genomic_DNA"/>
</dbReference>
<keyword evidence="10" id="KW-0275">Fatty acid biosynthesis</keyword>
<evidence type="ECO:0000256" key="4">
    <source>
        <dbReference type="ARBA" id="ARBA00022692"/>
    </source>
</evidence>
<evidence type="ECO:0000256" key="2">
    <source>
        <dbReference type="ARBA" id="ARBA00009295"/>
    </source>
</evidence>
<evidence type="ECO:0000256" key="7">
    <source>
        <dbReference type="ARBA" id="ARBA00023002"/>
    </source>
</evidence>
<dbReference type="AlphaFoldDB" id="A0A0L7KUP3"/>
<comment type="subcellular location">
    <subcellularLocation>
        <location evidence="1">Membrane</location>
        <topology evidence="1">Multi-pass membrane protein</topology>
    </subcellularLocation>
</comment>
<keyword evidence="3" id="KW-0444">Lipid biosynthesis</keyword>
<dbReference type="Proteomes" id="UP000037510">
    <property type="component" value="Unassembled WGS sequence"/>
</dbReference>
<comment type="caution">
    <text evidence="11">The sequence shown here is derived from an EMBL/GenBank/DDBJ whole genome shotgun (WGS) entry which is preliminary data.</text>
</comment>
<evidence type="ECO:0000256" key="3">
    <source>
        <dbReference type="ARBA" id="ARBA00022516"/>
    </source>
</evidence>
<sequence>MGDGWHNYHHAIPWDYKAAEEGMPFNVTARLIRLLETVGLAYDLKSASPEIKIIGRTGDGTHYFYGNEEDKSAITAFGPVHPLNPTYTSTE</sequence>
<evidence type="ECO:0000256" key="1">
    <source>
        <dbReference type="ARBA" id="ARBA00004141"/>
    </source>
</evidence>